<dbReference type="OrthoDB" id="9809670at2"/>
<dbReference type="GO" id="GO:0000155">
    <property type="term" value="F:phosphorelay sensor kinase activity"/>
    <property type="evidence" value="ECO:0007669"/>
    <property type="project" value="InterPro"/>
</dbReference>
<dbReference type="GO" id="GO:0016020">
    <property type="term" value="C:membrane"/>
    <property type="evidence" value="ECO:0007669"/>
    <property type="project" value="InterPro"/>
</dbReference>
<dbReference type="InterPro" id="IPR019734">
    <property type="entry name" value="TPR_rpt"/>
</dbReference>
<dbReference type="Gene3D" id="1.25.40.10">
    <property type="entry name" value="Tetratricopeptide repeat domain"/>
    <property type="match status" value="1"/>
</dbReference>
<sequence>MLQNKLLSYTLSLLLCTGMLCILGCIDKPNEHGKVNRTENKEQLTILEQQAQQLAKEKQLPFWRKTLHNKTFSHDAQAKARIYYRIAGAFYNRGDLDSLKFFMRKAWDALQTADEPGEMQVLLNYGEGNIATIEGNIHQENYYFNLASQQIDADSSLDLTTVQKASIFMATAQSDARLNQYTQAMAWNRKAIQALHATGTPVRLKYRAYRQLANNFRLSSGGNLDSVYHYIQVIDTIWQQNQNLVNPRFLYDEKAHYFQELGQYDSAIMYHNKILSLDKIVLQESPQYPASHSNLFKDYINLSQNYLQLKKFPQARNYIEQAQEIIKNDKNYLGDADYLLYQEALVDYFFHTHQFDKAFEEYNLLLEKYKVVYENKYAQSIAEMGTIYKLQSNEKHIMNLNQQVLMTENKLAQNRLWLIIAALASLLAIAIIVILYIGRKQMRLQEEKEKVQLQKKAMELKQQLLRTQMEPHFVFNTLAALQSYIRIDEKDKALRYLNQFSRLLRNSLELSRENWVPLEAEIETLEYYLGLQKMRYEDNFDYEIKKFYPERIDQVRIPPMLIQPFVENAILHGVANAKERGKIDVELTLQGDSLLVYIIDNGPGIKSLKENPDGKKKSLSTTISRERLEILAKQTGIEVMVNILDLHQVDHSLTGTKVELLIPVEIDF</sequence>
<protein>
    <recommendedName>
        <fullName evidence="3">Signal transduction histidine kinase internal region domain-containing protein</fullName>
    </recommendedName>
</protein>
<feature type="transmembrane region" description="Helical" evidence="2">
    <location>
        <begin position="416"/>
        <end position="438"/>
    </location>
</feature>
<keyword evidence="2" id="KW-0812">Transmembrane</keyword>
<dbReference type="EMBL" id="CP023777">
    <property type="protein sequence ID" value="ATL48782.1"/>
    <property type="molecule type" value="Genomic_DNA"/>
</dbReference>
<dbReference type="InterPro" id="IPR011990">
    <property type="entry name" value="TPR-like_helical_dom_sf"/>
</dbReference>
<keyword evidence="1" id="KW-0175">Coiled coil</keyword>
<dbReference type="Proteomes" id="UP000220133">
    <property type="component" value="Chromosome"/>
</dbReference>
<evidence type="ECO:0000259" key="3">
    <source>
        <dbReference type="Pfam" id="PF06580"/>
    </source>
</evidence>
<reference evidence="4 5" key="1">
    <citation type="submission" date="2017-10" db="EMBL/GenBank/DDBJ databases">
        <title>Paenichitinophaga pekingensis gen. nov., sp. nov., isolated from activated sludge.</title>
        <authorList>
            <person name="Jin D."/>
            <person name="Kong X."/>
            <person name="Deng Y."/>
            <person name="Bai Z."/>
        </authorList>
    </citation>
    <scope>NUCLEOTIDE SEQUENCE [LARGE SCALE GENOMIC DNA]</scope>
    <source>
        <strain evidence="4 5">13</strain>
    </source>
</reference>
<dbReference type="SUPFAM" id="SSF55874">
    <property type="entry name" value="ATPase domain of HSP90 chaperone/DNA topoisomerase II/histidine kinase"/>
    <property type="match status" value="1"/>
</dbReference>
<dbReference type="RefSeq" id="WP_098195155.1">
    <property type="nucleotide sequence ID" value="NZ_CP023777.1"/>
</dbReference>
<dbReference type="PANTHER" id="PTHR34220:SF7">
    <property type="entry name" value="SENSOR HISTIDINE KINASE YPDA"/>
    <property type="match status" value="1"/>
</dbReference>
<keyword evidence="5" id="KW-1185">Reference proteome</keyword>
<name>A0A291QY25_9BACT</name>
<keyword evidence="2" id="KW-0472">Membrane</keyword>
<dbReference type="InterPro" id="IPR050640">
    <property type="entry name" value="Bact_2-comp_sensor_kinase"/>
</dbReference>
<keyword evidence="2" id="KW-1133">Transmembrane helix</keyword>
<dbReference type="InterPro" id="IPR010559">
    <property type="entry name" value="Sig_transdc_His_kin_internal"/>
</dbReference>
<evidence type="ECO:0000313" key="4">
    <source>
        <dbReference type="EMBL" id="ATL48782.1"/>
    </source>
</evidence>
<feature type="domain" description="Signal transduction histidine kinase internal region" evidence="3">
    <location>
        <begin position="462"/>
        <end position="540"/>
    </location>
</feature>
<accession>A0A291QY25</accession>
<evidence type="ECO:0000313" key="5">
    <source>
        <dbReference type="Proteomes" id="UP000220133"/>
    </source>
</evidence>
<proteinExistence type="predicted"/>
<evidence type="ECO:0000256" key="2">
    <source>
        <dbReference type="SAM" id="Phobius"/>
    </source>
</evidence>
<dbReference type="InterPro" id="IPR036890">
    <property type="entry name" value="HATPase_C_sf"/>
</dbReference>
<dbReference type="SMART" id="SM00028">
    <property type="entry name" value="TPR"/>
    <property type="match status" value="2"/>
</dbReference>
<dbReference type="Gene3D" id="3.30.565.10">
    <property type="entry name" value="Histidine kinase-like ATPase, C-terminal domain"/>
    <property type="match status" value="1"/>
</dbReference>
<feature type="coiled-coil region" evidence="1">
    <location>
        <begin position="441"/>
        <end position="470"/>
    </location>
</feature>
<dbReference type="PANTHER" id="PTHR34220">
    <property type="entry name" value="SENSOR HISTIDINE KINASE YPDA"/>
    <property type="match status" value="1"/>
</dbReference>
<dbReference type="Pfam" id="PF06580">
    <property type="entry name" value="His_kinase"/>
    <property type="match status" value="1"/>
</dbReference>
<dbReference type="KEGG" id="cbae:COR50_17325"/>
<gene>
    <name evidence="4" type="ORF">COR50_17325</name>
</gene>
<dbReference type="AlphaFoldDB" id="A0A291QY25"/>
<evidence type="ECO:0000256" key="1">
    <source>
        <dbReference type="SAM" id="Coils"/>
    </source>
</evidence>
<dbReference type="SUPFAM" id="SSF48452">
    <property type="entry name" value="TPR-like"/>
    <property type="match status" value="1"/>
</dbReference>
<organism evidence="4 5">
    <name type="scientific">Chitinophaga caeni</name>
    <dbReference type="NCBI Taxonomy" id="2029983"/>
    <lineage>
        <taxon>Bacteria</taxon>
        <taxon>Pseudomonadati</taxon>
        <taxon>Bacteroidota</taxon>
        <taxon>Chitinophagia</taxon>
        <taxon>Chitinophagales</taxon>
        <taxon>Chitinophagaceae</taxon>
        <taxon>Chitinophaga</taxon>
    </lineage>
</organism>